<evidence type="ECO:0008006" key="3">
    <source>
        <dbReference type="Google" id="ProtNLM"/>
    </source>
</evidence>
<dbReference type="Proteomes" id="UP000283087">
    <property type="component" value="Unassembled WGS sequence"/>
</dbReference>
<dbReference type="PROSITE" id="PS51257">
    <property type="entry name" value="PROKAR_LIPOPROTEIN"/>
    <property type="match status" value="1"/>
</dbReference>
<proteinExistence type="predicted"/>
<accession>A0A430KLB9</accession>
<dbReference type="AlphaFoldDB" id="A0A430KLB9"/>
<organism evidence="1 2">
    <name type="scientific">Amphritea opalescens</name>
    <dbReference type="NCBI Taxonomy" id="2490544"/>
    <lineage>
        <taxon>Bacteria</taxon>
        <taxon>Pseudomonadati</taxon>
        <taxon>Pseudomonadota</taxon>
        <taxon>Gammaproteobacteria</taxon>
        <taxon>Oceanospirillales</taxon>
        <taxon>Oceanospirillaceae</taxon>
        <taxon>Amphritea</taxon>
    </lineage>
</organism>
<reference evidence="1 2" key="1">
    <citation type="submission" date="2018-11" db="EMBL/GenBank/DDBJ databases">
        <title>The draft genome sequence of Amphritea opalescens ANRC-JH13T.</title>
        <authorList>
            <person name="Fang Z."/>
            <person name="Zhang Y."/>
            <person name="Han X."/>
        </authorList>
    </citation>
    <scope>NUCLEOTIDE SEQUENCE [LARGE SCALE GENOMIC DNA]</scope>
    <source>
        <strain evidence="1 2">ANRC-JH13</strain>
    </source>
</reference>
<gene>
    <name evidence="1" type="ORF">EH243_18275</name>
</gene>
<protein>
    <recommendedName>
        <fullName evidence="3">Lipoprotein</fullName>
    </recommendedName>
</protein>
<keyword evidence="2" id="KW-1185">Reference proteome</keyword>
<evidence type="ECO:0000313" key="2">
    <source>
        <dbReference type="Proteomes" id="UP000283087"/>
    </source>
</evidence>
<name>A0A430KLB9_9GAMM</name>
<evidence type="ECO:0000313" key="1">
    <source>
        <dbReference type="EMBL" id="RTE64270.1"/>
    </source>
</evidence>
<dbReference type="RefSeq" id="WP_126160098.1">
    <property type="nucleotide sequence ID" value="NZ_RQXW01000030.1"/>
</dbReference>
<comment type="caution">
    <text evidence="1">The sequence shown here is derived from an EMBL/GenBank/DDBJ whole genome shotgun (WGS) entry which is preliminary data.</text>
</comment>
<dbReference type="EMBL" id="RQXW01000030">
    <property type="protein sequence ID" value="RTE64270.1"/>
    <property type="molecule type" value="Genomic_DNA"/>
</dbReference>
<dbReference type="OrthoDB" id="2677145at2"/>
<sequence>MKKLFYILICFTAVSGCSVLPKSSFVYYKSLEPESCNLVVGLSQEGDQLLYKVTTNARSAEGTLMKRGQQIVFSGLHASKSPGNLKIEVSALQQGDTLTIQNYGNSMNPFTLFSECESKYLSLVKTRR</sequence>